<proteinExistence type="predicted"/>
<dbReference type="Proteomes" id="UP000502196">
    <property type="component" value="Chromosome"/>
</dbReference>
<evidence type="ECO:0000313" key="1">
    <source>
        <dbReference type="EMBL" id="CAB3393984.1"/>
    </source>
</evidence>
<sequence length="270" mass="29507">MAAGRQRRGCLILRAGFGESGAGTRVKRRKKAAGLWLQRFVQIRGDGGAPGDDGFRRAPRDPQVVEVGEGEAADAGKDGLMDRVRPVVLYRWEEGTTRWMAADMLEQVWQVDWLAPVPGVLGEIGERAQWEAEVEVQRAIPRFGSGVRVEGTLRVTAVGSAPGEFSLESTPLHYERREIPFTLILGEEVFPGPQTRAPLMADLPKVGQASSGGWGLLEFDEPRHVTTSDWKAHVLIYSLPGRHAGGSPTAWVRVTGRAALWIRVVSPMPG</sequence>
<organism evidence="1 2">
    <name type="scientific">Kyrpidia spormannii</name>
    <dbReference type="NCBI Taxonomy" id="2055160"/>
    <lineage>
        <taxon>Bacteria</taxon>
        <taxon>Bacillati</taxon>
        <taxon>Bacillota</taxon>
        <taxon>Bacilli</taxon>
        <taxon>Bacillales</taxon>
        <taxon>Alicyclobacillaceae</taxon>
        <taxon>Kyrpidia</taxon>
    </lineage>
</organism>
<gene>
    <name evidence="1" type="ORF">COOX1_2187</name>
</gene>
<protein>
    <submittedName>
        <fullName evidence="1">Uncharacterized protein</fullName>
    </submittedName>
</protein>
<accession>A0A6F9EBQ0</accession>
<reference evidence="1 2" key="1">
    <citation type="submission" date="2020-04" db="EMBL/GenBank/DDBJ databases">
        <authorList>
            <person name="Hogendoorn C."/>
        </authorList>
    </citation>
    <scope>NUCLEOTIDE SEQUENCE [LARGE SCALE GENOMIC DNA]</scope>
    <source>
        <strain evidence="1">COOX1</strain>
    </source>
</reference>
<evidence type="ECO:0000313" key="2">
    <source>
        <dbReference type="Proteomes" id="UP000502196"/>
    </source>
</evidence>
<dbReference type="AlphaFoldDB" id="A0A6F9EBQ0"/>
<dbReference type="EMBL" id="LR792683">
    <property type="protein sequence ID" value="CAB3393984.1"/>
    <property type="molecule type" value="Genomic_DNA"/>
</dbReference>
<name>A0A6F9EBQ0_9BACL</name>